<dbReference type="Gene3D" id="1.10.10.60">
    <property type="entry name" value="Homeodomain-like"/>
    <property type="match status" value="1"/>
</dbReference>
<dbReference type="InterPro" id="IPR018060">
    <property type="entry name" value="HTH_AraC"/>
</dbReference>
<dbReference type="GO" id="GO:0046872">
    <property type="term" value="F:metal ion binding"/>
    <property type="evidence" value="ECO:0007669"/>
    <property type="project" value="InterPro"/>
</dbReference>
<evidence type="ECO:0000313" key="6">
    <source>
        <dbReference type="Proteomes" id="UP000184225"/>
    </source>
</evidence>
<dbReference type="GO" id="GO:0003700">
    <property type="term" value="F:DNA-binding transcription factor activity"/>
    <property type="evidence" value="ECO:0007669"/>
    <property type="project" value="InterPro"/>
</dbReference>
<name>A0A1M6FMS9_9FLAO</name>
<dbReference type="InterPro" id="IPR036163">
    <property type="entry name" value="HMA_dom_sf"/>
</dbReference>
<dbReference type="OrthoDB" id="952277at2"/>
<dbReference type="PANTHER" id="PTHR43280:SF28">
    <property type="entry name" value="HTH-TYPE TRANSCRIPTIONAL ACTIVATOR RHAS"/>
    <property type="match status" value="1"/>
</dbReference>
<sequence length="186" mass="21660">MKQEFYIKNMVCDRCKMVVKQIAEAGNAMAENIQLGKVVLHIDDNFDKNEFQKELEKNGFELIQDPEIQIAEAIKTELISLVENHNSTENLSSYLSKSLHKDYTVLSKTFKKIESQTIEKFFIKLKIEKVKELIQMNKLSFSEIAYQLNYNSIHHLSNQFKTVTGLTMSAYKNNQDWNRTSLDKIV</sequence>
<dbReference type="RefSeq" id="WP_073151680.1">
    <property type="nucleotide sequence ID" value="NZ_FQYY01000006.1"/>
</dbReference>
<dbReference type="GO" id="GO:0043565">
    <property type="term" value="F:sequence-specific DNA binding"/>
    <property type="evidence" value="ECO:0007669"/>
    <property type="project" value="InterPro"/>
</dbReference>
<dbReference type="PANTHER" id="PTHR43280">
    <property type="entry name" value="ARAC-FAMILY TRANSCRIPTIONAL REGULATOR"/>
    <property type="match status" value="1"/>
</dbReference>
<evidence type="ECO:0000256" key="3">
    <source>
        <dbReference type="ARBA" id="ARBA00023163"/>
    </source>
</evidence>
<dbReference type="STRING" id="579105.SAMN04488096_106227"/>
<dbReference type="SMART" id="SM00342">
    <property type="entry name" value="HTH_ARAC"/>
    <property type="match status" value="1"/>
</dbReference>
<dbReference type="InterPro" id="IPR009057">
    <property type="entry name" value="Homeodomain-like_sf"/>
</dbReference>
<gene>
    <name evidence="5" type="ORF">SAMN04488096_106227</name>
</gene>
<feature type="domain" description="HTH araC/xylS-type" evidence="4">
    <location>
        <begin position="76"/>
        <end position="174"/>
    </location>
</feature>
<organism evidence="5 6">
    <name type="scientific">Mesonia phycicola</name>
    <dbReference type="NCBI Taxonomy" id="579105"/>
    <lineage>
        <taxon>Bacteria</taxon>
        <taxon>Pseudomonadati</taxon>
        <taxon>Bacteroidota</taxon>
        <taxon>Flavobacteriia</taxon>
        <taxon>Flavobacteriales</taxon>
        <taxon>Flavobacteriaceae</taxon>
        <taxon>Mesonia</taxon>
    </lineage>
</organism>
<dbReference type="Proteomes" id="UP000184225">
    <property type="component" value="Unassembled WGS sequence"/>
</dbReference>
<reference evidence="5 6" key="1">
    <citation type="submission" date="2016-11" db="EMBL/GenBank/DDBJ databases">
        <authorList>
            <person name="Jaros S."/>
            <person name="Januszkiewicz K."/>
            <person name="Wedrychowicz H."/>
        </authorList>
    </citation>
    <scope>NUCLEOTIDE SEQUENCE [LARGE SCALE GENOMIC DNA]</scope>
    <source>
        <strain evidence="5 6">DSM 21425</strain>
    </source>
</reference>
<accession>A0A1M6FMS9</accession>
<keyword evidence="6" id="KW-1185">Reference proteome</keyword>
<dbReference type="SUPFAM" id="SSF46689">
    <property type="entry name" value="Homeodomain-like"/>
    <property type="match status" value="1"/>
</dbReference>
<evidence type="ECO:0000259" key="4">
    <source>
        <dbReference type="PROSITE" id="PS01124"/>
    </source>
</evidence>
<dbReference type="PROSITE" id="PS01124">
    <property type="entry name" value="HTH_ARAC_FAMILY_2"/>
    <property type="match status" value="1"/>
</dbReference>
<dbReference type="AlphaFoldDB" id="A0A1M6FMS9"/>
<evidence type="ECO:0000313" key="5">
    <source>
        <dbReference type="EMBL" id="SHI98984.1"/>
    </source>
</evidence>
<keyword evidence="2" id="KW-0238">DNA-binding</keyword>
<dbReference type="SUPFAM" id="SSF55008">
    <property type="entry name" value="HMA, heavy metal-associated domain"/>
    <property type="match status" value="1"/>
</dbReference>
<protein>
    <submittedName>
        <fullName evidence="5">Helix-turn-helix domain-containing protein</fullName>
    </submittedName>
</protein>
<evidence type="ECO:0000256" key="2">
    <source>
        <dbReference type="ARBA" id="ARBA00023125"/>
    </source>
</evidence>
<dbReference type="EMBL" id="FQYY01000006">
    <property type="protein sequence ID" value="SHI98984.1"/>
    <property type="molecule type" value="Genomic_DNA"/>
</dbReference>
<proteinExistence type="predicted"/>
<keyword evidence="1" id="KW-0805">Transcription regulation</keyword>
<dbReference type="Pfam" id="PF12833">
    <property type="entry name" value="HTH_18"/>
    <property type="match status" value="1"/>
</dbReference>
<evidence type="ECO:0000256" key="1">
    <source>
        <dbReference type="ARBA" id="ARBA00023015"/>
    </source>
</evidence>
<keyword evidence="3" id="KW-0804">Transcription</keyword>